<gene>
    <name evidence="1" type="ORF">Clacol_004018</name>
</gene>
<sequence>MPFLKPSPRHFSLFAIAASILLLFLILLSGDQVLPSYTFVPYPFIRDRISGKCDLQCLPDPFEKPGMLYHGSDVDVSNTRWIPFPQSSINNGEFHSSAIFNDTPPAEALEGACLQYMKQLSRNDSEMDWVRDRTVLFIGSSHDRNNIRNFCQEVHGTYSTIGDHTAGACRLERYGLVLAFWFLYGVIDSDNYDWFSPAESRPLTFESRIKEIMIPWMTKAGIKSPDLVIETSLFWDDGFLKQVAHSNRKGNEAFTYSELAWHRFRIRALVSYTRSLFGSDIPIMLRTRHFRESNKWNRVLSFYDGDQHFKHGPVTWLFGE</sequence>
<dbReference type="Proteomes" id="UP001050691">
    <property type="component" value="Unassembled WGS sequence"/>
</dbReference>
<dbReference type="AlphaFoldDB" id="A0AAV5A595"/>
<reference evidence="1" key="1">
    <citation type="submission" date="2021-10" db="EMBL/GenBank/DDBJ databases">
        <title>De novo Genome Assembly of Clathrus columnatus (Basidiomycota, Fungi) Using Illumina and Nanopore Sequence Data.</title>
        <authorList>
            <person name="Ogiso-Tanaka E."/>
            <person name="Itagaki H."/>
            <person name="Hosoya T."/>
            <person name="Hosaka K."/>
        </authorList>
    </citation>
    <scope>NUCLEOTIDE SEQUENCE</scope>
    <source>
        <strain evidence="1">MO-923</strain>
    </source>
</reference>
<evidence type="ECO:0000313" key="2">
    <source>
        <dbReference type="Proteomes" id="UP001050691"/>
    </source>
</evidence>
<dbReference type="EMBL" id="BPWL01000004">
    <property type="protein sequence ID" value="GJJ09794.1"/>
    <property type="molecule type" value="Genomic_DNA"/>
</dbReference>
<evidence type="ECO:0000313" key="1">
    <source>
        <dbReference type="EMBL" id="GJJ09794.1"/>
    </source>
</evidence>
<keyword evidence="2" id="KW-1185">Reference proteome</keyword>
<accession>A0AAV5A595</accession>
<name>A0AAV5A595_9AGAM</name>
<protein>
    <submittedName>
        <fullName evidence="1">Uncharacterized protein</fullName>
    </submittedName>
</protein>
<organism evidence="1 2">
    <name type="scientific">Clathrus columnatus</name>
    <dbReference type="NCBI Taxonomy" id="1419009"/>
    <lineage>
        <taxon>Eukaryota</taxon>
        <taxon>Fungi</taxon>
        <taxon>Dikarya</taxon>
        <taxon>Basidiomycota</taxon>
        <taxon>Agaricomycotina</taxon>
        <taxon>Agaricomycetes</taxon>
        <taxon>Phallomycetidae</taxon>
        <taxon>Phallales</taxon>
        <taxon>Clathraceae</taxon>
        <taxon>Clathrus</taxon>
    </lineage>
</organism>
<comment type="caution">
    <text evidence="1">The sequence shown here is derived from an EMBL/GenBank/DDBJ whole genome shotgun (WGS) entry which is preliminary data.</text>
</comment>
<proteinExistence type="predicted"/>